<comment type="caution">
    <text evidence="2">The sequence shown here is derived from an EMBL/GenBank/DDBJ whole genome shotgun (WGS) entry which is preliminary data.</text>
</comment>
<keyword evidence="3" id="KW-1185">Reference proteome</keyword>
<sequence length="138" mass="14300">MFVTIAWAASQWSARGIFQPATLLVALFASSTLEVSFGFVDRGISSCCDRTSADVRRVCPSPRACAGVSATQLPIPRDGGDHREHQPGRGAGTGARVTVSPSMSGCSYLNHPPGEIGQLLGDGVGDLCRAVGQCLPGL</sequence>
<evidence type="ECO:0000313" key="2">
    <source>
        <dbReference type="EMBL" id="CAJ0557447.1"/>
    </source>
</evidence>
<feature type="non-terminal residue" evidence="2">
    <location>
        <position position="138"/>
    </location>
</feature>
<organism evidence="2 3">
    <name type="scientific">Mesorhabditis spiculigera</name>
    <dbReference type="NCBI Taxonomy" id="96644"/>
    <lineage>
        <taxon>Eukaryota</taxon>
        <taxon>Metazoa</taxon>
        <taxon>Ecdysozoa</taxon>
        <taxon>Nematoda</taxon>
        <taxon>Chromadorea</taxon>
        <taxon>Rhabditida</taxon>
        <taxon>Rhabditina</taxon>
        <taxon>Rhabditomorpha</taxon>
        <taxon>Rhabditoidea</taxon>
        <taxon>Rhabditidae</taxon>
        <taxon>Mesorhabditinae</taxon>
        <taxon>Mesorhabditis</taxon>
    </lineage>
</organism>
<protein>
    <submittedName>
        <fullName evidence="2">Uncharacterized protein</fullName>
    </submittedName>
</protein>
<gene>
    <name evidence="2" type="ORF">MSPICULIGERA_LOCUS205</name>
</gene>
<evidence type="ECO:0000256" key="1">
    <source>
        <dbReference type="SAM" id="MobiDB-lite"/>
    </source>
</evidence>
<feature type="compositionally biased region" description="Basic and acidic residues" evidence="1">
    <location>
        <begin position="78"/>
        <end position="87"/>
    </location>
</feature>
<dbReference type="EMBL" id="CATQJA010000012">
    <property type="protein sequence ID" value="CAJ0557447.1"/>
    <property type="molecule type" value="Genomic_DNA"/>
</dbReference>
<accession>A0AA36C3G4</accession>
<evidence type="ECO:0000313" key="3">
    <source>
        <dbReference type="Proteomes" id="UP001177023"/>
    </source>
</evidence>
<name>A0AA36C3G4_9BILA</name>
<proteinExistence type="predicted"/>
<dbReference type="Proteomes" id="UP001177023">
    <property type="component" value="Unassembled WGS sequence"/>
</dbReference>
<dbReference type="AlphaFoldDB" id="A0AA36C3G4"/>
<reference evidence="2" key="1">
    <citation type="submission" date="2023-06" db="EMBL/GenBank/DDBJ databases">
        <authorList>
            <person name="Delattre M."/>
        </authorList>
    </citation>
    <scope>NUCLEOTIDE SEQUENCE</scope>
    <source>
        <strain evidence="2">AF72</strain>
    </source>
</reference>
<feature type="region of interest" description="Disordered" evidence="1">
    <location>
        <begin position="75"/>
        <end position="98"/>
    </location>
</feature>